<dbReference type="GeneID" id="9836502"/>
<dbReference type="PANTHER" id="PTHR11487:SF0">
    <property type="entry name" value="S-ACYL FATTY ACID SYNTHASE THIOESTERASE, MEDIUM CHAIN"/>
    <property type="match status" value="1"/>
</dbReference>
<dbReference type="Proteomes" id="UP000009170">
    <property type="component" value="Unassembled WGS sequence"/>
</dbReference>
<sequence>MDARTLRMIDLIDALEEQFPRCDAAPEECVWLWNEDEARAWYASGGAERPATCDEATFTRWFPGLERSRTSCNGRKPRMRVLCFPNAGNQEDMFTSEGTGPRRQSSALLEWCKSNECEVLAVQYPGRANRKSEPYAFDIADITVPLLPVVGPKLQECPFVIIGHSVGSWVAFEFMQLMRSRGMRMPEHVFLSAFPFPDIPHRDRPWHVNVLLDEDAFKEECRRWDVNELVFGPLWEVYHDLMRADFHLFDKYDYAHSGKENFAWPLTMFYGESDRMITREMCAFWETHTTGEFELVNIPGHHLFPLQKDQKAMWLEKIAATLEIVAKRNG</sequence>
<evidence type="ECO:0000313" key="3">
    <source>
        <dbReference type="EMBL" id="CAL50552.1"/>
    </source>
</evidence>
<evidence type="ECO:0000313" key="4">
    <source>
        <dbReference type="EMBL" id="OUS42341.1"/>
    </source>
</evidence>
<reference evidence="4" key="3">
    <citation type="submission" date="2017-04" db="EMBL/GenBank/DDBJ databases">
        <title>Population genomics of picophytoplankton unveils novel chromosome hypervariability.</title>
        <authorList>
            <consortium name="DOE Joint Genome Institute"/>
            <person name="Blanc-Mathieu R."/>
            <person name="Krasovec M."/>
            <person name="Hebrard M."/>
            <person name="Yau S."/>
            <person name="Desgranges E."/>
            <person name="Martin J."/>
            <person name="Schackwitz W."/>
            <person name="Kuo A."/>
            <person name="Salin G."/>
            <person name="Donnadieu C."/>
            <person name="Desdevises Y."/>
            <person name="Sanchez-Ferandin S."/>
            <person name="Moreau H."/>
            <person name="Rivals E."/>
            <person name="Grigoriev I.V."/>
            <person name="Grimsley N."/>
            <person name="Eyre-Walker A."/>
            <person name="Piganeau G."/>
        </authorList>
    </citation>
    <scope>NUCLEOTIDE SEQUENCE [LARGE SCALE GENOMIC DNA]</scope>
    <source>
        <strain evidence="4">RCC 1115</strain>
    </source>
</reference>
<dbReference type="Gene3D" id="3.40.50.1820">
    <property type="entry name" value="alpha/beta hydrolase"/>
    <property type="match status" value="1"/>
</dbReference>
<dbReference type="AlphaFoldDB" id="Q01FE2"/>
<comment type="similarity">
    <text evidence="1">Belongs to the thioesterase family.</text>
</comment>
<dbReference type="OMA" id="ATMYLRW"/>
<dbReference type="RefSeq" id="XP_003074702.1">
    <property type="nucleotide sequence ID" value="XM_003074654.1"/>
</dbReference>
<dbReference type="EMBL" id="KZ155838">
    <property type="protein sequence ID" value="OUS42341.1"/>
    <property type="molecule type" value="Genomic_DNA"/>
</dbReference>
<dbReference type="Proteomes" id="UP000195557">
    <property type="component" value="Unassembled WGS sequence"/>
</dbReference>
<dbReference type="GO" id="GO:0008610">
    <property type="term" value="P:lipid biosynthetic process"/>
    <property type="evidence" value="ECO:0007669"/>
    <property type="project" value="TreeGrafter"/>
</dbReference>
<dbReference type="SUPFAM" id="SSF53474">
    <property type="entry name" value="alpha/beta-Hydrolases"/>
    <property type="match status" value="1"/>
</dbReference>
<feature type="domain" description="Thioesterase" evidence="2">
    <location>
        <begin position="115"/>
        <end position="319"/>
    </location>
</feature>
<dbReference type="KEGG" id="ota:OT_ostta01g06520"/>
<gene>
    <name evidence="4" type="ORF">BE221DRAFT_142042</name>
    <name evidence="3" type="ORF">OT_ostta01g06520</name>
</gene>
<name>Q01FE2_OSTTA</name>
<protein>
    <submittedName>
        <fullName evidence="3">Thioesterase</fullName>
    </submittedName>
</protein>
<evidence type="ECO:0000256" key="1">
    <source>
        <dbReference type="ARBA" id="ARBA00007169"/>
    </source>
</evidence>
<dbReference type="InterPro" id="IPR012223">
    <property type="entry name" value="TEII"/>
</dbReference>
<evidence type="ECO:0000313" key="5">
    <source>
        <dbReference type="Proteomes" id="UP000009170"/>
    </source>
</evidence>
<dbReference type="PANTHER" id="PTHR11487">
    <property type="entry name" value="THIOESTERASE"/>
    <property type="match status" value="1"/>
</dbReference>
<accession>Q01FE2</accession>
<reference evidence="3" key="2">
    <citation type="journal article" date="2014" name="BMC Genomics">
        <title>An improved genome of the model marine alga Ostreococcus tauri unfolds by assessing Illumina de novo assemblies.</title>
        <authorList>
            <person name="Blanc-Mathieu R."/>
            <person name="Verhelst B."/>
            <person name="Derelle E."/>
            <person name="Rombauts S."/>
            <person name="Bouget F.Y."/>
            <person name="Carre I."/>
            <person name="Chateau A."/>
            <person name="Eyre-Walker A."/>
            <person name="Grimsley N."/>
            <person name="Moreau H."/>
            <person name="Piegu B."/>
            <person name="Rivals E."/>
            <person name="Schackwitz W."/>
            <person name="Van de Peer Y."/>
            <person name="Piganeau G."/>
        </authorList>
    </citation>
    <scope>NUCLEOTIDE SEQUENCE</scope>
    <source>
        <strain evidence="3">RCC4221</strain>
    </source>
</reference>
<dbReference type="OrthoDB" id="541883at2759"/>
<accession>A0A1Y5HYK6</accession>
<accession>A0A454XVJ5</accession>
<evidence type="ECO:0000259" key="2">
    <source>
        <dbReference type="Pfam" id="PF00975"/>
    </source>
</evidence>
<proteinExistence type="inferred from homology"/>
<keyword evidence="5" id="KW-1185">Reference proteome</keyword>
<organism evidence="3 5">
    <name type="scientific">Ostreococcus tauri</name>
    <name type="common">Marine green alga</name>
    <dbReference type="NCBI Taxonomy" id="70448"/>
    <lineage>
        <taxon>Eukaryota</taxon>
        <taxon>Viridiplantae</taxon>
        <taxon>Chlorophyta</taxon>
        <taxon>Mamiellophyceae</taxon>
        <taxon>Mamiellales</taxon>
        <taxon>Bathycoccaceae</taxon>
        <taxon>Ostreococcus</taxon>
    </lineage>
</organism>
<dbReference type="STRING" id="70448.Q01FE2"/>
<dbReference type="InterPro" id="IPR029058">
    <property type="entry name" value="AB_hydrolase_fold"/>
</dbReference>
<dbReference type="InterPro" id="IPR001031">
    <property type="entry name" value="Thioesterase"/>
</dbReference>
<dbReference type="InParanoid" id="Q01FE2"/>
<reference evidence="3 5" key="1">
    <citation type="journal article" date="2006" name="Proc. Natl. Acad. Sci. U.S.A.">
        <title>Genome analysis of the smallest free-living eukaryote Ostreococcus tauri unveils many unique features.</title>
        <authorList>
            <person name="Derelle E."/>
            <person name="Ferraz C."/>
            <person name="Rombauts S."/>
            <person name="Rouze P."/>
            <person name="Worden A.Z."/>
            <person name="Robbens S."/>
            <person name="Partensky F."/>
            <person name="Degroeve S."/>
            <person name="Echeynie S."/>
            <person name="Cooke R."/>
            <person name="Saeys Y."/>
            <person name="Wuyts J."/>
            <person name="Jabbari K."/>
            <person name="Bowler C."/>
            <person name="Panaud O."/>
            <person name="Piegu B."/>
            <person name="Ball S.G."/>
            <person name="Ral J.-P."/>
            <person name="Bouget F.-Y."/>
            <person name="Piganeau G."/>
            <person name="De Baets B."/>
            <person name="Picard A."/>
            <person name="Delseny M."/>
            <person name="Demaille J."/>
            <person name="Van de Peer Y."/>
            <person name="Moreau H."/>
        </authorList>
    </citation>
    <scope>NUCLEOTIDE SEQUENCE [LARGE SCALE GENOMIC DNA]</scope>
    <source>
        <strain evidence="3 5">OTTH0595</strain>
    </source>
</reference>
<dbReference type="Pfam" id="PF00975">
    <property type="entry name" value="Thioesterase"/>
    <property type="match status" value="1"/>
</dbReference>
<dbReference type="EMBL" id="CAID01000001">
    <property type="protein sequence ID" value="CAL50552.1"/>
    <property type="molecule type" value="Genomic_DNA"/>
</dbReference>